<dbReference type="AlphaFoldDB" id="A0AA38U387"/>
<feature type="region of interest" description="Disordered" evidence="1">
    <location>
        <begin position="21"/>
        <end position="101"/>
    </location>
</feature>
<feature type="compositionally biased region" description="Low complexity" evidence="1">
    <location>
        <begin position="49"/>
        <end position="58"/>
    </location>
</feature>
<evidence type="ECO:0000313" key="3">
    <source>
        <dbReference type="Proteomes" id="UP001163846"/>
    </source>
</evidence>
<dbReference type="EMBL" id="MU807383">
    <property type="protein sequence ID" value="KAJ3831554.1"/>
    <property type="molecule type" value="Genomic_DNA"/>
</dbReference>
<proteinExistence type="predicted"/>
<dbReference type="Proteomes" id="UP001163846">
    <property type="component" value="Unassembled WGS sequence"/>
</dbReference>
<name>A0AA38U387_9AGAR</name>
<evidence type="ECO:0000313" key="2">
    <source>
        <dbReference type="EMBL" id="KAJ3831554.1"/>
    </source>
</evidence>
<sequence>MVLGSSAHLIPTACFARLDASPMIDPTSSPNTAPNGDATPSSPSPSSPVPSVQLQPVVNAPAVSTPSSNTTPSIQPTDVPASRSPSKKKKKRGNQGKFSGPQLAFLQSRIDAYLALSTRKERSKWIVSTTHEYFQTFPWHTKSEPAEFAILHDDSASLPDQQRQELEAARDEALSATVKQGQTELKNWIHRQTQRPAERNGGEAFKRINNQLKQTTALKKPRWKPDYKHFMSHPEFRDQFMEHY</sequence>
<feature type="non-terminal residue" evidence="2">
    <location>
        <position position="1"/>
    </location>
</feature>
<organism evidence="2 3">
    <name type="scientific">Lentinula raphanica</name>
    <dbReference type="NCBI Taxonomy" id="153919"/>
    <lineage>
        <taxon>Eukaryota</taxon>
        <taxon>Fungi</taxon>
        <taxon>Dikarya</taxon>
        <taxon>Basidiomycota</taxon>
        <taxon>Agaricomycotina</taxon>
        <taxon>Agaricomycetes</taxon>
        <taxon>Agaricomycetidae</taxon>
        <taxon>Agaricales</taxon>
        <taxon>Marasmiineae</taxon>
        <taxon>Omphalotaceae</taxon>
        <taxon>Lentinula</taxon>
    </lineage>
</organism>
<feature type="compositionally biased region" description="Polar residues" evidence="1">
    <location>
        <begin position="62"/>
        <end position="76"/>
    </location>
</feature>
<feature type="compositionally biased region" description="Basic residues" evidence="1">
    <location>
        <begin position="85"/>
        <end position="94"/>
    </location>
</feature>
<gene>
    <name evidence="2" type="ORF">F5878DRAFT_647536</name>
</gene>
<accession>A0AA38U387</accession>
<comment type="caution">
    <text evidence="2">The sequence shown here is derived from an EMBL/GenBank/DDBJ whole genome shotgun (WGS) entry which is preliminary data.</text>
</comment>
<protein>
    <submittedName>
        <fullName evidence="2">Uncharacterized protein</fullName>
    </submittedName>
</protein>
<keyword evidence="3" id="KW-1185">Reference proteome</keyword>
<evidence type="ECO:0000256" key="1">
    <source>
        <dbReference type="SAM" id="MobiDB-lite"/>
    </source>
</evidence>
<reference evidence="2" key="1">
    <citation type="submission" date="2022-08" db="EMBL/GenBank/DDBJ databases">
        <authorList>
            <consortium name="DOE Joint Genome Institute"/>
            <person name="Min B."/>
            <person name="Riley R."/>
            <person name="Sierra-Patev S."/>
            <person name="Naranjo-Ortiz M."/>
            <person name="Looney B."/>
            <person name="Konkel Z."/>
            <person name="Slot J.C."/>
            <person name="Sakamoto Y."/>
            <person name="Steenwyk J.L."/>
            <person name="Rokas A."/>
            <person name="Carro J."/>
            <person name="Camarero S."/>
            <person name="Ferreira P."/>
            <person name="Molpeceres G."/>
            <person name="Ruiz-Duenas F.J."/>
            <person name="Serrano A."/>
            <person name="Henrissat B."/>
            <person name="Drula E."/>
            <person name="Hughes K.W."/>
            <person name="Mata J.L."/>
            <person name="Ishikawa N.K."/>
            <person name="Vargas-Isla R."/>
            <person name="Ushijima S."/>
            <person name="Smith C.A."/>
            <person name="Ahrendt S."/>
            <person name="Andreopoulos W."/>
            <person name="He G."/>
            <person name="Labutti K."/>
            <person name="Lipzen A."/>
            <person name="Ng V."/>
            <person name="Sandor L."/>
            <person name="Barry K."/>
            <person name="Martinez A.T."/>
            <person name="Xiao Y."/>
            <person name="Gibbons J.G."/>
            <person name="Terashima K."/>
            <person name="Hibbett D.S."/>
            <person name="Grigoriev I.V."/>
        </authorList>
    </citation>
    <scope>NUCLEOTIDE SEQUENCE</scope>
    <source>
        <strain evidence="2">TFB9207</strain>
    </source>
</reference>